<evidence type="ECO:0000256" key="5">
    <source>
        <dbReference type="ARBA" id="ARBA00023211"/>
    </source>
</evidence>
<dbReference type="InterPro" id="IPR036646">
    <property type="entry name" value="PGAM_B_sf"/>
</dbReference>
<evidence type="ECO:0000259" key="12">
    <source>
        <dbReference type="Pfam" id="PF06415"/>
    </source>
</evidence>
<dbReference type="InterPro" id="IPR011258">
    <property type="entry name" value="BPG-indep_PGM_N"/>
</dbReference>
<geneLocation type="plastid" evidence="13"/>
<protein>
    <recommendedName>
        <fullName evidence="7">2,3-bisphosphoglycerate-independent phosphoglycerate mutase</fullName>
        <shortName evidence="7">BPG-independent PGAM</shortName>
        <shortName evidence="7">Phosphoglyceromutase</shortName>
        <shortName evidence="7">iPGM</shortName>
        <ecNumber evidence="7">5.4.2.12</ecNumber>
    </recommendedName>
</protein>
<dbReference type="GeneID" id="38463353"/>
<dbReference type="GO" id="GO:0030145">
    <property type="term" value="F:manganese ion binding"/>
    <property type="evidence" value="ECO:0007669"/>
    <property type="project" value="UniProtKB-UniRule"/>
</dbReference>
<dbReference type="Pfam" id="PF01676">
    <property type="entry name" value="Metalloenzyme"/>
    <property type="match status" value="1"/>
</dbReference>
<dbReference type="GO" id="GO:0004619">
    <property type="term" value="F:phosphoglycerate mutase activity"/>
    <property type="evidence" value="ECO:0007669"/>
    <property type="project" value="UniProtKB-UniRule"/>
</dbReference>
<dbReference type="FunFam" id="3.40.1450.10:FF:000002">
    <property type="entry name" value="2,3-bisphosphoglycerate-independent phosphoglycerate mutase"/>
    <property type="match status" value="1"/>
</dbReference>
<dbReference type="EC" id="5.4.2.12" evidence="7"/>
<feature type="binding site" evidence="7 10">
    <location>
        <position position="443"/>
    </location>
    <ligand>
        <name>Mn(2+)</name>
        <dbReference type="ChEBI" id="CHEBI:29035"/>
        <label>2</label>
    </ligand>
</feature>
<proteinExistence type="inferred from homology"/>
<dbReference type="GO" id="GO:0005829">
    <property type="term" value="C:cytosol"/>
    <property type="evidence" value="ECO:0007669"/>
    <property type="project" value="TreeGrafter"/>
</dbReference>
<feature type="active site" description="Phosphoserine intermediate" evidence="7 8">
    <location>
        <position position="66"/>
    </location>
</feature>
<feature type="binding site" evidence="7 9">
    <location>
        <position position="334"/>
    </location>
    <ligand>
        <name>substrate</name>
    </ligand>
</feature>
<evidence type="ECO:0000256" key="2">
    <source>
        <dbReference type="ARBA" id="ARBA00008819"/>
    </source>
</evidence>
<name>A0A3G3MFL9_9FLOR</name>
<accession>A0A3G3MFL9</accession>
<evidence type="ECO:0000313" key="13">
    <source>
        <dbReference type="EMBL" id="AYR05623.1"/>
    </source>
</evidence>
<feature type="domain" description="BPG-independent PGAM N-terminal" evidence="12">
    <location>
        <begin position="86"/>
        <end position="297"/>
    </location>
</feature>
<dbReference type="PIRSF" id="PIRSF001492">
    <property type="entry name" value="IPGAM"/>
    <property type="match status" value="1"/>
</dbReference>
<dbReference type="AlphaFoldDB" id="A0A3G3MFL9"/>
<keyword evidence="3 7" id="KW-0479">Metal-binding</keyword>
<comment type="similarity">
    <text evidence="2 7">Belongs to the BPG-independent phosphoglycerate mutase family.</text>
</comment>
<feature type="binding site" evidence="7 9">
    <location>
        <begin position="261"/>
        <end position="264"/>
    </location>
    <ligand>
        <name>substrate</name>
    </ligand>
</feature>
<gene>
    <name evidence="13" type="primary">pgmA</name>
    <name evidence="7" type="synonym">gpmI</name>
</gene>
<evidence type="ECO:0000256" key="8">
    <source>
        <dbReference type="PIRSR" id="PIRSR001492-1"/>
    </source>
</evidence>
<feature type="binding site" evidence="7 10">
    <location>
        <position position="405"/>
    </location>
    <ligand>
        <name>Mn(2+)</name>
        <dbReference type="ChEBI" id="CHEBI:29035"/>
        <label>1</label>
    </ligand>
</feature>
<comment type="pathway">
    <text evidence="1 7">Carbohydrate degradation; glycolysis; pyruvate from D-glyceraldehyde 3-phosphate: step 3/5.</text>
</comment>
<feature type="binding site" evidence="7 10">
    <location>
        <position position="460"/>
    </location>
    <ligand>
        <name>Mn(2+)</name>
        <dbReference type="ChEBI" id="CHEBI:29035"/>
        <label>1</label>
    </ligand>
</feature>
<reference evidence="13" key="1">
    <citation type="journal article" date="2018" name="Genome Biol. Evol.">
        <title>Mitochondrial and Plastid Genomes from Coralline Red Algae Provide Insights into the Incongruent Evolutionary Histories of Organelles.</title>
        <authorList>
            <person name="Lee J."/>
            <person name="Song H.J."/>
            <person name="In Park S."/>
            <person name="Lee Y.M."/>
            <person name="Jeong S.Y."/>
            <person name="Oh Cho T."/>
            <person name="Kim J.H."/>
            <person name="Choi H.G."/>
            <person name="Choi C.G."/>
            <person name="Nelson W.A."/>
            <person name="Fredericq S."/>
            <person name="Bhattacharya D."/>
            <person name="Su Yoon H."/>
        </authorList>
    </citation>
    <scope>NUCLEOTIDE SEQUENCE</scope>
</reference>
<keyword evidence="5 7" id="KW-0464">Manganese</keyword>
<evidence type="ECO:0000256" key="10">
    <source>
        <dbReference type="PIRSR" id="PIRSR001492-3"/>
    </source>
</evidence>
<sequence length="517" mass="59334">MKNKKKLNSVILLILDGWGHSNIYHGNAIQQAYKPNLKFLWDNFPKTLLKASSYYVGLPNNQMGNSEVGHTTIGAGRVINQDLVRISQSIINKNFFKNNLIKKIYERTNENNKQIHLIGLCSDGGVHSHINHLIALLEISKTYKKLKTCIHIITDGRDTEQKKAIYFINQIIHKIQKHPNIKICTISGRYYSMDRDCRWTRTEKIYRCLTENTIIDNNYNNSIKIIEKSYQQNIFDEFIIPTRINKRIINDNDSIIFFNFRPDRIKQLVQAFTSNSFKGFPTKKFKSLNISTFTNYDSKLNLPVIFPKLSKNNFLGKVISDKGFKQFRLAETEKYAHVTYFFNGGQEEPYSGEDRELVPSPNVDFYDLSPNMSVKQITEKLITKIKKNIYQFIVVNYANADMIGHTGNFKATKSSIEQVDQCIGSILETIQDSKSTLIITADHGNAEEMLNIENEPRKSHTNNLVPFILIGNKSNNLILNTKKKIGSLADIAPTILDLLNIEIPNDMNGISLIKRKK</sequence>
<dbReference type="SUPFAM" id="SSF53649">
    <property type="entry name" value="Alkaline phosphatase-like"/>
    <property type="match status" value="1"/>
</dbReference>
<evidence type="ECO:0000256" key="3">
    <source>
        <dbReference type="ARBA" id="ARBA00022723"/>
    </source>
</evidence>
<feature type="binding site" evidence="7 10">
    <location>
        <position position="401"/>
    </location>
    <ligand>
        <name>Mn(2+)</name>
        <dbReference type="ChEBI" id="CHEBI:29035"/>
        <label>1</label>
    </ligand>
</feature>
<dbReference type="RefSeq" id="YP_009541614.1">
    <property type="nucleotide sequence ID" value="NC_039977.1"/>
</dbReference>
<dbReference type="PANTHER" id="PTHR31637">
    <property type="entry name" value="2,3-BISPHOSPHOGLYCERATE-INDEPENDENT PHOSPHOGLYCERATE MUTASE"/>
    <property type="match status" value="1"/>
</dbReference>
<feature type="binding site" evidence="7 10">
    <location>
        <position position="442"/>
    </location>
    <ligand>
        <name>Mn(2+)</name>
        <dbReference type="ChEBI" id="CHEBI:29035"/>
        <label>2</label>
    </ligand>
</feature>
<organism evidence="13">
    <name type="scientific">Synarthrophyton chejuense</name>
    <dbReference type="NCBI Taxonomy" id="2485825"/>
    <lineage>
        <taxon>Eukaryota</taxon>
        <taxon>Rhodophyta</taxon>
        <taxon>Florideophyceae</taxon>
        <taxon>Corallinophycidae</taxon>
        <taxon>Hapalidiales</taxon>
        <taxon>Hapalidiaceae</taxon>
        <taxon>Melobesioideae</taxon>
        <taxon>Synarthrophyton</taxon>
    </lineage>
</organism>
<dbReference type="InterPro" id="IPR005995">
    <property type="entry name" value="Pgm_bpd_ind"/>
</dbReference>
<feature type="domain" description="Metalloenzyme" evidence="11">
    <location>
        <begin position="9"/>
        <end position="502"/>
    </location>
</feature>
<dbReference type="GO" id="GO:0006007">
    <property type="term" value="P:glucose catabolic process"/>
    <property type="evidence" value="ECO:0007669"/>
    <property type="project" value="InterPro"/>
</dbReference>
<dbReference type="NCBIfam" id="TIGR01307">
    <property type="entry name" value="pgm_bpd_ind"/>
    <property type="match status" value="1"/>
</dbReference>
<evidence type="ECO:0000256" key="4">
    <source>
        <dbReference type="ARBA" id="ARBA00023152"/>
    </source>
</evidence>
<evidence type="ECO:0000256" key="1">
    <source>
        <dbReference type="ARBA" id="ARBA00004798"/>
    </source>
</evidence>
<dbReference type="PANTHER" id="PTHR31637:SF0">
    <property type="entry name" value="2,3-BISPHOSPHOGLYCERATE-INDEPENDENT PHOSPHOGLYCERATE MUTASE"/>
    <property type="match status" value="1"/>
</dbReference>
<comment type="function">
    <text evidence="7">Catalyzes the interconversion of 2-phosphoglycerate and 3-phosphoglycerate.</text>
</comment>
<dbReference type="Pfam" id="PF06415">
    <property type="entry name" value="iPGM_N"/>
    <property type="match status" value="1"/>
</dbReference>
<evidence type="ECO:0000256" key="9">
    <source>
        <dbReference type="PIRSR" id="PIRSR001492-2"/>
    </source>
</evidence>
<feature type="binding site" evidence="7 9">
    <location>
        <position position="189"/>
    </location>
    <ligand>
        <name>substrate</name>
    </ligand>
</feature>
<dbReference type="UniPathway" id="UPA00109">
    <property type="reaction ID" value="UER00186"/>
</dbReference>
<dbReference type="Gene3D" id="3.40.1450.10">
    <property type="entry name" value="BPG-independent phosphoglycerate mutase, domain B"/>
    <property type="match status" value="1"/>
</dbReference>
<feature type="binding site" evidence="7 10">
    <location>
        <position position="66"/>
    </location>
    <ligand>
        <name>Mn(2+)</name>
        <dbReference type="ChEBI" id="CHEBI:29035"/>
        <label>2</label>
    </ligand>
</feature>
<dbReference type="GO" id="GO:0006096">
    <property type="term" value="P:glycolytic process"/>
    <property type="evidence" value="ECO:0007669"/>
    <property type="project" value="UniProtKB-UniRule"/>
</dbReference>
<evidence type="ECO:0000256" key="6">
    <source>
        <dbReference type="ARBA" id="ARBA00023235"/>
    </source>
</evidence>
<comment type="cofactor">
    <cofactor evidence="7">
        <name>Mn(2+)</name>
        <dbReference type="ChEBI" id="CHEBI:29035"/>
    </cofactor>
    <text evidence="7">Binds 2 manganese ions per subunit.</text>
</comment>
<dbReference type="CDD" id="cd16010">
    <property type="entry name" value="iPGM"/>
    <property type="match status" value="1"/>
</dbReference>
<comment type="catalytic activity">
    <reaction evidence="7">
        <text>(2R)-2-phosphoglycerate = (2R)-3-phosphoglycerate</text>
        <dbReference type="Rhea" id="RHEA:15901"/>
        <dbReference type="ChEBI" id="CHEBI:58272"/>
        <dbReference type="ChEBI" id="CHEBI:58289"/>
        <dbReference type="EC" id="5.4.2.12"/>
    </reaction>
</comment>
<evidence type="ECO:0000259" key="11">
    <source>
        <dbReference type="Pfam" id="PF01676"/>
    </source>
</evidence>
<dbReference type="SUPFAM" id="SSF64158">
    <property type="entry name" value="2,3-Bisphosphoglycerate-independent phosphoglycerate mutase, substrate-binding domain"/>
    <property type="match status" value="1"/>
</dbReference>
<keyword evidence="13" id="KW-0934">Plastid</keyword>
<dbReference type="HAMAP" id="MF_01038">
    <property type="entry name" value="GpmI"/>
    <property type="match status" value="1"/>
</dbReference>
<keyword evidence="4 7" id="KW-0324">Glycolysis</keyword>
<dbReference type="Gene3D" id="3.40.720.10">
    <property type="entry name" value="Alkaline Phosphatase, subunit A"/>
    <property type="match status" value="1"/>
</dbReference>
<feature type="binding site" evidence="7 10">
    <location>
        <position position="16"/>
    </location>
    <ligand>
        <name>Mn(2+)</name>
        <dbReference type="ChEBI" id="CHEBI:29035"/>
        <label>2</label>
    </ligand>
</feature>
<evidence type="ECO:0000256" key="7">
    <source>
        <dbReference type="HAMAP-Rule" id="MF_01038"/>
    </source>
</evidence>
<keyword evidence="6 7" id="KW-0413">Isomerase</keyword>
<dbReference type="InterPro" id="IPR006124">
    <property type="entry name" value="Metalloenzyme"/>
</dbReference>
<feature type="binding site" evidence="7 9">
    <location>
        <position position="195"/>
    </location>
    <ligand>
        <name>substrate</name>
    </ligand>
</feature>
<dbReference type="InterPro" id="IPR017850">
    <property type="entry name" value="Alkaline_phosphatase_core_sf"/>
</dbReference>
<dbReference type="EMBL" id="MH281626">
    <property type="protein sequence ID" value="AYR05623.1"/>
    <property type="molecule type" value="Genomic_DNA"/>
</dbReference>
<feature type="binding site" evidence="7 9">
    <location>
        <position position="127"/>
    </location>
    <ligand>
        <name>substrate</name>
    </ligand>
</feature>
<feature type="binding site" evidence="7 9">
    <location>
        <begin position="157"/>
        <end position="158"/>
    </location>
    <ligand>
        <name>substrate</name>
    </ligand>
</feature>